<dbReference type="Gene3D" id="3.30.1490.70">
    <property type="match status" value="1"/>
</dbReference>
<dbReference type="Pfam" id="PF01068">
    <property type="entry name" value="DNA_ligase_A_M"/>
    <property type="match status" value="1"/>
</dbReference>
<dbReference type="PANTHER" id="PTHR45674">
    <property type="entry name" value="DNA LIGASE 1/3 FAMILY MEMBER"/>
    <property type="match status" value="1"/>
</dbReference>
<comment type="catalytic activity">
    <reaction evidence="4">
        <text>ATP + (deoxyribonucleotide)n-3'-hydroxyl + 5'-phospho-(deoxyribonucleotide)m = (deoxyribonucleotide)n+m + AMP + diphosphate.</text>
        <dbReference type="EC" id="6.5.1.1"/>
    </reaction>
</comment>
<evidence type="ECO:0000256" key="5">
    <source>
        <dbReference type="SAM" id="MobiDB-lite"/>
    </source>
</evidence>
<name>A0ABP8TCB3_9ACTN</name>
<gene>
    <name evidence="7" type="ORF">GCM10023195_01770</name>
</gene>
<feature type="region of interest" description="Disordered" evidence="5">
    <location>
        <begin position="290"/>
        <end position="310"/>
    </location>
</feature>
<comment type="similarity">
    <text evidence="1">Belongs to the ATP-dependent DNA ligase family.</text>
</comment>
<feature type="domain" description="ATP-dependent DNA ligase family profile" evidence="6">
    <location>
        <begin position="99"/>
        <end position="217"/>
    </location>
</feature>
<keyword evidence="8" id="KW-1185">Reference proteome</keyword>
<evidence type="ECO:0000256" key="3">
    <source>
        <dbReference type="ARBA" id="ARBA00022598"/>
    </source>
</evidence>
<accession>A0ABP8TCB3</accession>
<dbReference type="SUPFAM" id="SSF50249">
    <property type="entry name" value="Nucleic acid-binding proteins"/>
    <property type="match status" value="1"/>
</dbReference>
<evidence type="ECO:0000256" key="2">
    <source>
        <dbReference type="ARBA" id="ARBA00012727"/>
    </source>
</evidence>
<comment type="caution">
    <text evidence="7">The sequence shown here is derived from an EMBL/GenBank/DDBJ whole genome shotgun (WGS) entry which is preliminary data.</text>
</comment>
<evidence type="ECO:0000259" key="6">
    <source>
        <dbReference type="PROSITE" id="PS50160"/>
    </source>
</evidence>
<evidence type="ECO:0000313" key="7">
    <source>
        <dbReference type="EMBL" id="GAA4600952.1"/>
    </source>
</evidence>
<sequence length="310" mass="34919">MAALLRRSLPPDQDAYGWELKWDGVRAIAYVEGGSLRLMSRNDKDITRSYPELAALARMLPRPAILDGEIVTLRDGRPSFATLQRRMHVQHPGTRLVASVPVQYYLFDLLHLGDESLLARPYTERRDRLDGLGVDRAPVRVPPWWRGDGETVFSVGQAQGLEGVIGKPLRSRYHPGRRGPWIKVKNVRHQEVVVAGWMPGAGRRADMIGSLVLGVHDDGRLRYAGNVGTGFTEAELRDLAVRLAPLARDEDPFDPPVPRDVARRARWVRPELVGEVAFGEWTPDGILRHPSWRGLRTDKRPEDVHREDPG</sequence>
<keyword evidence="3" id="KW-0436">Ligase</keyword>
<dbReference type="EMBL" id="BAABHJ010000001">
    <property type="protein sequence ID" value="GAA4600952.1"/>
    <property type="molecule type" value="Genomic_DNA"/>
</dbReference>
<dbReference type="SUPFAM" id="SSF56091">
    <property type="entry name" value="DNA ligase/mRNA capping enzyme, catalytic domain"/>
    <property type="match status" value="1"/>
</dbReference>
<organism evidence="7 8">
    <name type="scientific">Actinoallomurus liliacearum</name>
    <dbReference type="NCBI Taxonomy" id="1080073"/>
    <lineage>
        <taxon>Bacteria</taxon>
        <taxon>Bacillati</taxon>
        <taxon>Actinomycetota</taxon>
        <taxon>Actinomycetes</taxon>
        <taxon>Streptosporangiales</taxon>
        <taxon>Thermomonosporaceae</taxon>
        <taxon>Actinoallomurus</taxon>
    </lineage>
</organism>
<dbReference type="CDD" id="cd07906">
    <property type="entry name" value="Adenylation_DNA_ligase_LigD_LigC"/>
    <property type="match status" value="1"/>
</dbReference>
<evidence type="ECO:0000256" key="1">
    <source>
        <dbReference type="ARBA" id="ARBA00007572"/>
    </source>
</evidence>
<dbReference type="CDD" id="cd07971">
    <property type="entry name" value="OBF_DNA_ligase_LigD"/>
    <property type="match status" value="1"/>
</dbReference>
<dbReference type="InterPro" id="IPR012309">
    <property type="entry name" value="DNA_ligase_ATP-dep_C"/>
</dbReference>
<dbReference type="Gene3D" id="2.40.50.140">
    <property type="entry name" value="Nucleic acid-binding proteins"/>
    <property type="match status" value="1"/>
</dbReference>
<protein>
    <recommendedName>
        <fullName evidence="2">DNA ligase (ATP)</fullName>
        <ecNumber evidence="2">6.5.1.1</ecNumber>
    </recommendedName>
</protein>
<dbReference type="PANTHER" id="PTHR45674:SF4">
    <property type="entry name" value="DNA LIGASE 1"/>
    <property type="match status" value="1"/>
</dbReference>
<evidence type="ECO:0000256" key="4">
    <source>
        <dbReference type="ARBA" id="ARBA00034003"/>
    </source>
</evidence>
<dbReference type="Pfam" id="PF04679">
    <property type="entry name" value="DNA_ligase_A_C"/>
    <property type="match status" value="1"/>
</dbReference>
<dbReference type="RefSeq" id="WP_345346519.1">
    <property type="nucleotide sequence ID" value="NZ_BAABHJ010000001.1"/>
</dbReference>
<dbReference type="Proteomes" id="UP001500212">
    <property type="component" value="Unassembled WGS sequence"/>
</dbReference>
<evidence type="ECO:0000313" key="8">
    <source>
        <dbReference type="Proteomes" id="UP001500212"/>
    </source>
</evidence>
<dbReference type="Gene3D" id="3.30.470.30">
    <property type="entry name" value="DNA ligase/mRNA capping enzyme"/>
    <property type="match status" value="1"/>
</dbReference>
<reference evidence="8" key="1">
    <citation type="journal article" date="2019" name="Int. J. Syst. Evol. Microbiol.">
        <title>The Global Catalogue of Microorganisms (GCM) 10K type strain sequencing project: providing services to taxonomists for standard genome sequencing and annotation.</title>
        <authorList>
            <consortium name="The Broad Institute Genomics Platform"/>
            <consortium name="The Broad Institute Genome Sequencing Center for Infectious Disease"/>
            <person name="Wu L."/>
            <person name="Ma J."/>
        </authorList>
    </citation>
    <scope>NUCLEOTIDE SEQUENCE [LARGE SCALE GENOMIC DNA]</scope>
    <source>
        <strain evidence="8">JCM 17938</strain>
    </source>
</reference>
<proteinExistence type="inferred from homology"/>
<feature type="compositionally biased region" description="Basic and acidic residues" evidence="5">
    <location>
        <begin position="295"/>
        <end position="310"/>
    </location>
</feature>
<dbReference type="EC" id="6.5.1.1" evidence="2"/>
<dbReference type="InterPro" id="IPR012340">
    <property type="entry name" value="NA-bd_OB-fold"/>
</dbReference>
<dbReference type="PROSITE" id="PS50160">
    <property type="entry name" value="DNA_LIGASE_A3"/>
    <property type="match status" value="1"/>
</dbReference>
<dbReference type="InterPro" id="IPR050191">
    <property type="entry name" value="ATP-dep_DNA_ligase"/>
</dbReference>
<dbReference type="NCBIfam" id="TIGR02779">
    <property type="entry name" value="NHEJ_ligase_lig"/>
    <property type="match status" value="1"/>
</dbReference>
<dbReference type="InterPro" id="IPR014146">
    <property type="entry name" value="LigD_ligase_dom"/>
</dbReference>
<dbReference type="InterPro" id="IPR012310">
    <property type="entry name" value="DNA_ligase_ATP-dep_cent"/>
</dbReference>